<evidence type="ECO:0000256" key="2">
    <source>
        <dbReference type="ARBA" id="ARBA00022801"/>
    </source>
</evidence>
<dbReference type="InterPro" id="IPR000086">
    <property type="entry name" value="NUDIX_hydrolase_dom"/>
</dbReference>
<dbReference type="PANTHER" id="PTHR43046:SF14">
    <property type="entry name" value="MUTT_NUDIX FAMILY PROTEIN"/>
    <property type="match status" value="1"/>
</dbReference>
<accession>A0A1G2I514</accession>
<sequence length="149" mass="17520">MAHIHEQIDFVVNVFIIYNDKVLLIHHKKLNRWLAIGGHIELNEDTDQALFREVQEECGLEIEVLNEKPTIEAQDTKFLYTPSFLDIHKISDTHKHIGLVYFAKAKSDKFIHNKEEHNDIRWFSKDDLEKAEFNINNAVKFYANKSLDS</sequence>
<reference evidence="4 5" key="1">
    <citation type="journal article" date="2016" name="Nat. Commun.">
        <title>Thousands of microbial genomes shed light on interconnected biogeochemical processes in an aquifer system.</title>
        <authorList>
            <person name="Anantharaman K."/>
            <person name="Brown C.T."/>
            <person name="Hug L.A."/>
            <person name="Sharon I."/>
            <person name="Castelle C.J."/>
            <person name="Probst A.J."/>
            <person name="Thomas B.C."/>
            <person name="Singh A."/>
            <person name="Wilkins M.J."/>
            <person name="Karaoz U."/>
            <person name="Brodie E.L."/>
            <person name="Williams K.H."/>
            <person name="Hubbard S.S."/>
            <person name="Banfield J.F."/>
        </authorList>
    </citation>
    <scope>NUCLEOTIDE SEQUENCE [LARGE SCALE GENOMIC DNA]</scope>
</reference>
<dbReference type="Gene3D" id="3.90.79.10">
    <property type="entry name" value="Nucleoside Triphosphate Pyrophosphohydrolase"/>
    <property type="match status" value="1"/>
</dbReference>
<dbReference type="PROSITE" id="PS00893">
    <property type="entry name" value="NUDIX_BOX"/>
    <property type="match status" value="1"/>
</dbReference>
<comment type="caution">
    <text evidence="4">The sequence shown here is derived from an EMBL/GenBank/DDBJ whole genome shotgun (WGS) entry which is preliminary data.</text>
</comment>
<evidence type="ECO:0000259" key="3">
    <source>
        <dbReference type="PROSITE" id="PS51462"/>
    </source>
</evidence>
<name>A0A1G2I514_9BACT</name>
<dbReference type="InterPro" id="IPR015797">
    <property type="entry name" value="NUDIX_hydrolase-like_dom_sf"/>
</dbReference>
<dbReference type="Proteomes" id="UP000178820">
    <property type="component" value="Unassembled WGS sequence"/>
</dbReference>
<organism evidence="4 5">
    <name type="scientific">Candidatus Staskawiczbacteria bacterium RIFCSPHIGHO2_02_FULL_42_22</name>
    <dbReference type="NCBI Taxonomy" id="1802207"/>
    <lineage>
        <taxon>Bacteria</taxon>
        <taxon>Candidatus Staskawicziibacteriota</taxon>
    </lineage>
</organism>
<evidence type="ECO:0000256" key="1">
    <source>
        <dbReference type="ARBA" id="ARBA00001946"/>
    </source>
</evidence>
<dbReference type="InterPro" id="IPR020084">
    <property type="entry name" value="NUDIX_hydrolase_CS"/>
</dbReference>
<gene>
    <name evidence="4" type="ORF">A3D44_03785</name>
</gene>
<dbReference type="PROSITE" id="PS51462">
    <property type="entry name" value="NUDIX"/>
    <property type="match status" value="1"/>
</dbReference>
<dbReference type="SUPFAM" id="SSF55811">
    <property type="entry name" value="Nudix"/>
    <property type="match status" value="1"/>
</dbReference>
<dbReference type="AlphaFoldDB" id="A0A1G2I514"/>
<dbReference type="STRING" id="1802207.A3D44_03785"/>
<dbReference type="Pfam" id="PF00293">
    <property type="entry name" value="NUDIX"/>
    <property type="match status" value="1"/>
</dbReference>
<dbReference type="CDD" id="cd03674">
    <property type="entry name" value="NUDIX_Hydrolase"/>
    <property type="match status" value="1"/>
</dbReference>
<comment type="cofactor">
    <cofactor evidence="1">
        <name>Mg(2+)</name>
        <dbReference type="ChEBI" id="CHEBI:18420"/>
    </cofactor>
</comment>
<dbReference type="EMBL" id="MHOT01000010">
    <property type="protein sequence ID" value="OGZ69510.1"/>
    <property type="molecule type" value="Genomic_DNA"/>
</dbReference>
<evidence type="ECO:0000313" key="4">
    <source>
        <dbReference type="EMBL" id="OGZ69510.1"/>
    </source>
</evidence>
<dbReference type="PANTHER" id="PTHR43046">
    <property type="entry name" value="GDP-MANNOSE MANNOSYL HYDROLASE"/>
    <property type="match status" value="1"/>
</dbReference>
<proteinExistence type="predicted"/>
<protein>
    <recommendedName>
        <fullName evidence="3">Nudix hydrolase domain-containing protein</fullName>
    </recommendedName>
</protein>
<feature type="domain" description="Nudix hydrolase" evidence="3">
    <location>
        <begin position="7"/>
        <end position="147"/>
    </location>
</feature>
<dbReference type="GO" id="GO:0016787">
    <property type="term" value="F:hydrolase activity"/>
    <property type="evidence" value="ECO:0007669"/>
    <property type="project" value="UniProtKB-KW"/>
</dbReference>
<evidence type="ECO:0000313" key="5">
    <source>
        <dbReference type="Proteomes" id="UP000178820"/>
    </source>
</evidence>
<keyword evidence="2" id="KW-0378">Hydrolase</keyword>